<evidence type="ECO:0000256" key="2">
    <source>
        <dbReference type="ARBA" id="ARBA00023054"/>
    </source>
</evidence>
<proteinExistence type="predicted"/>
<feature type="compositionally biased region" description="Basic and acidic residues" evidence="4">
    <location>
        <begin position="296"/>
        <end position="374"/>
    </location>
</feature>
<feature type="region of interest" description="Disordered" evidence="4">
    <location>
        <begin position="216"/>
        <end position="452"/>
    </location>
</feature>
<evidence type="ECO:0000313" key="6">
    <source>
        <dbReference type="EMBL" id="PWJ75041.1"/>
    </source>
</evidence>
<dbReference type="PANTHER" id="PTHR32347">
    <property type="entry name" value="EFFLUX SYSTEM COMPONENT YKNX-RELATED"/>
    <property type="match status" value="1"/>
</dbReference>
<feature type="compositionally biased region" description="Polar residues" evidence="4">
    <location>
        <begin position="391"/>
        <end position="407"/>
    </location>
</feature>
<feature type="compositionally biased region" description="Basic and acidic residues" evidence="4">
    <location>
        <begin position="741"/>
        <end position="751"/>
    </location>
</feature>
<dbReference type="Gene3D" id="2.40.420.20">
    <property type="match status" value="1"/>
</dbReference>
<feature type="compositionally biased region" description="Low complexity" evidence="4">
    <location>
        <begin position="517"/>
        <end position="528"/>
    </location>
</feature>
<keyword evidence="7" id="KW-1185">Reference proteome</keyword>
<dbReference type="PANTHER" id="PTHR32347:SF23">
    <property type="entry name" value="BLL5650 PROTEIN"/>
    <property type="match status" value="1"/>
</dbReference>
<dbReference type="RefSeq" id="WP_109626773.1">
    <property type="nucleotide sequence ID" value="NZ_JANKBI010000007.1"/>
</dbReference>
<sequence>MSRKKLVSILAGFLACMLLFTILSRAADSAGIANVQAEIPKNISLDHSVSGSGKVVQSREEAVSTLPDIKVDTIYVSVGSQVEANAALFDLNMEDIREQLLKKKQELKKMQLQAKDTQSRNAADAQKKAISQNQAAQDLGLAEERGNQDINAAAQNLETAKQKLEEYRKSQGKDTGADDTVRKQLETAVAEKTAALKSAQDELMALREEIEQEVKQAVEAQNNANMSEAEEQKKKEESEKAALEEQQRQSESQKAAEEEQQRQSESQKAAEEEQQRQSESQKAAEEEQQRQSESQKAAEEEQRRQSESQKAAEEEQRRQSEAQKAAEEEQRRQSEAQKAAEEEQRRQSESQKAAEEEQRRQSEAQRAAEEEQQRQAEAQRAADALPREQSYETGEQPSLEPDNTSAQAKLWKPSLSMVGSSQTTAADPAQAEQDVRNSYQADLDAAEQKVSDARTALENAEAALSAYEKEKLEQEAANAGQEEQQLIEAVQSSQQAYDAAVLSKKQSVTSAAHSLESAGAPDGSDSSAEISALEQEALELEITKLERLEKENGQIKAPIAGIITKLSLTTGDKTPDGMAVLMADTSAGNKFTAQIPAGQEKYIARNDEVTLKPSGAGKQPITGLKVESVSMSEASEDMLDVTVNLPADALEIGEAAEFKVEKISKAYPLCVPISAVNEDSKEKFVYVLQETDSVLGTELTVRKVAVKILDKNESYAALEEGSISSDQKIITGSDKNLSEGSRVRLNDTGAK</sequence>
<feature type="chain" id="PRO_5044491050" description="HlyD family efflux transporter periplasmic adaptor subunit" evidence="5">
    <location>
        <begin position="27"/>
        <end position="751"/>
    </location>
</feature>
<feature type="coiled-coil region" evidence="3">
    <location>
        <begin position="93"/>
        <end position="120"/>
    </location>
</feature>
<feature type="signal peptide" evidence="5">
    <location>
        <begin position="1"/>
        <end position="26"/>
    </location>
</feature>
<feature type="region of interest" description="Disordered" evidence="4">
    <location>
        <begin position="508"/>
        <end position="531"/>
    </location>
</feature>
<feature type="compositionally biased region" description="Basic and acidic residues" evidence="4">
    <location>
        <begin position="230"/>
        <end position="248"/>
    </location>
</feature>
<comment type="caution">
    <text evidence="6">The sequence shown here is derived from an EMBL/GenBank/DDBJ whole genome shotgun (WGS) entry which is preliminary data.</text>
</comment>
<feature type="region of interest" description="Disordered" evidence="4">
    <location>
        <begin position="732"/>
        <end position="751"/>
    </location>
</feature>
<protein>
    <recommendedName>
        <fullName evidence="8">HlyD family efflux transporter periplasmic adaptor subunit</fullName>
    </recommendedName>
</protein>
<dbReference type="Proteomes" id="UP000245412">
    <property type="component" value="Unassembled WGS sequence"/>
</dbReference>
<dbReference type="PROSITE" id="PS51257">
    <property type="entry name" value="PROKAR_LIPOPROTEIN"/>
    <property type="match status" value="1"/>
</dbReference>
<comment type="subcellular location">
    <subcellularLocation>
        <location evidence="1">Cell envelope</location>
    </subcellularLocation>
</comment>
<dbReference type="InterPro" id="IPR050465">
    <property type="entry name" value="UPF0194_transport"/>
</dbReference>
<dbReference type="EMBL" id="QGGY01000007">
    <property type="protein sequence ID" value="PWJ75041.1"/>
    <property type="molecule type" value="Genomic_DNA"/>
</dbReference>
<keyword evidence="2 3" id="KW-0175">Coiled coil</keyword>
<gene>
    <name evidence="6" type="ORF">C7383_10748</name>
</gene>
<reference evidence="6 7" key="1">
    <citation type="submission" date="2018-05" db="EMBL/GenBank/DDBJ databases">
        <authorList>
            <person name="Goeker M."/>
            <person name="Huntemann M."/>
            <person name="Clum A."/>
            <person name="Pillay M."/>
            <person name="Palaniappan K."/>
            <person name="Varghese N."/>
            <person name="Mikhailova N."/>
            <person name="Stamatis D."/>
            <person name="Reddy T."/>
            <person name="Daum C."/>
            <person name="Shapiro N."/>
            <person name="Ivanova N."/>
            <person name="Kyrpides N."/>
            <person name="Woyke T."/>
        </authorList>
    </citation>
    <scope>NUCLEOTIDE SEQUENCE [LARGE SCALE GENOMIC DNA]</scope>
    <source>
        <strain evidence="6 7">DSM 26524</strain>
    </source>
</reference>
<dbReference type="GO" id="GO:0030313">
    <property type="term" value="C:cell envelope"/>
    <property type="evidence" value="ECO:0007669"/>
    <property type="project" value="UniProtKB-SubCell"/>
</dbReference>
<dbReference type="AlphaFoldDB" id="A0AB73T2X9"/>
<evidence type="ECO:0000256" key="3">
    <source>
        <dbReference type="SAM" id="Coils"/>
    </source>
</evidence>
<evidence type="ECO:0000256" key="5">
    <source>
        <dbReference type="SAM" id="SignalP"/>
    </source>
</evidence>
<name>A0AB73T2X9_9FIRM</name>
<organism evidence="6 7">
    <name type="scientific">Murimonas intestini</name>
    <dbReference type="NCBI Taxonomy" id="1337051"/>
    <lineage>
        <taxon>Bacteria</taxon>
        <taxon>Bacillati</taxon>
        <taxon>Bacillota</taxon>
        <taxon>Clostridia</taxon>
        <taxon>Lachnospirales</taxon>
        <taxon>Lachnospiraceae</taxon>
        <taxon>Murimonas</taxon>
    </lineage>
</organism>
<keyword evidence="5" id="KW-0732">Signal</keyword>
<evidence type="ECO:0000256" key="1">
    <source>
        <dbReference type="ARBA" id="ARBA00004196"/>
    </source>
</evidence>
<evidence type="ECO:0000256" key="4">
    <source>
        <dbReference type="SAM" id="MobiDB-lite"/>
    </source>
</evidence>
<evidence type="ECO:0000313" key="7">
    <source>
        <dbReference type="Proteomes" id="UP000245412"/>
    </source>
</evidence>
<evidence type="ECO:0008006" key="8">
    <source>
        <dbReference type="Google" id="ProtNLM"/>
    </source>
</evidence>
<accession>A0AB73T2X9</accession>